<dbReference type="AlphaFoldDB" id="U5CQC0"/>
<dbReference type="Proteomes" id="UP000016856">
    <property type="component" value="Unassembled WGS sequence"/>
</dbReference>
<protein>
    <submittedName>
        <fullName evidence="1">Uncharacterized protein</fullName>
    </submittedName>
</protein>
<organism evidence="1 2">
    <name type="scientific">Caldanaerobacter subterraneus subsp. yonseiensis KB-1</name>
    <dbReference type="NCBI Taxonomy" id="1388761"/>
    <lineage>
        <taxon>Bacteria</taxon>
        <taxon>Bacillati</taxon>
        <taxon>Bacillota</taxon>
        <taxon>Clostridia</taxon>
        <taxon>Thermoanaerobacterales</taxon>
        <taxon>Thermoanaerobacteraceae</taxon>
        <taxon>Caldanaerobacter</taxon>
    </lineage>
</organism>
<dbReference type="PATRIC" id="fig|1388761.3.peg.2438"/>
<gene>
    <name evidence="1" type="ORF">O163_12135</name>
</gene>
<sequence>MQRKIPTFVTQKSPDLQRVIAGTIKTIILVVKENLTAREERRMLTMTQIDDIRNNFILMQKIMTELL</sequence>
<evidence type="ECO:0000313" key="1">
    <source>
        <dbReference type="EMBL" id="ERM91156.1"/>
    </source>
</evidence>
<comment type="caution">
    <text evidence="1">The sequence shown here is derived from an EMBL/GenBank/DDBJ whole genome shotgun (WGS) entry which is preliminary data.</text>
</comment>
<name>U5CQC0_CALSX</name>
<dbReference type="EMBL" id="AXDC01000040">
    <property type="protein sequence ID" value="ERM91156.1"/>
    <property type="molecule type" value="Genomic_DNA"/>
</dbReference>
<evidence type="ECO:0000313" key="2">
    <source>
        <dbReference type="Proteomes" id="UP000016856"/>
    </source>
</evidence>
<reference evidence="1 2" key="1">
    <citation type="journal article" date="2013" name="Genome Announc.">
        <title>Draft Genome Sequence of an Anaerobic and Extremophilic Bacterium, Caldanaerobacter yonseiensis, Isolated from a Geothermal Hot Stream.</title>
        <authorList>
            <person name="Lee S.J."/>
            <person name="Lee Y.J."/>
            <person name="Park G.S."/>
            <person name="Kim B.C."/>
            <person name="Lee S.J."/>
            <person name="Shin J.H."/>
            <person name="Lee D.W."/>
        </authorList>
    </citation>
    <scope>NUCLEOTIDE SEQUENCE [LARGE SCALE GENOMIC DNA]</scope>
    <source>
        <strain evidence="1 2">KB-1</strain>
    </source>
</reference>
<proteinExistence type="predicted"/>
<accession>U5CQC0</accession>